<protein>
    <recommendedName>
        <fullName evidence="3">ATP-grasp domain-containing protein</fullName>
    </recommendedName>
</protein>
<dbReference type="Proteomes" id="UP000331127">
    <property type="component" value="Unassembled WGS sequence"/>
</dbReference>
<evidence type="ECO:0000313" key="5">
    <source>
        <dbReference type="Proteomes" id="UP000331127"/>
    </source>
</evidence>
<dbReference type="PANTHER" id="PTHR42793:SF1">
    <property type="entry name" value="PEPTIDYL-LYSINE N-ACETYLTRANSFERASE PATZ"/>
    <property type="match status" value="1"/>
</dbReference>
<organism evidence="4 5">
    <name type="scientific">Acrocarpospora macrocephala</name>
    <dbReference type="NCBI Taxonomy" id="150177"/>
    <lineage>
        <taxon>Bacteria</taxon>
        <taxon>Bacillati</taxon>
        <taxon>Actinomycetota</taxon>
        <taxon>Actinomycetes</taxon>
        <taxon>Streptosporangiales</taxon>
        <taxon>Streptosporangiaceae</taxon>
        <taxon>Acrocarpospora</taxon>
    </lineage>
</organism>
<dbReference type="Gene3D" id="3.30.470.20">
    <property type="entry name" value="ATP-grasp fold, B domain"/>
    <property type="match status" value="1"/>
</dbReference>
<gene>
    <name evidence="4" type="ORF">Amac_046020</name>
</gene>
<dbReference type="InterPro" id="IPR011761">
    <property type="entry name" value="ATP-grasp"/>
</dbReference>
<comment type="caution">
    <text evidence="4">The sequence shown here is derived from an EMBL/GenBank/DDBJ whole genome shotgun (WGS) entry which is preliminary data.</text>
</comment>
<dbReference type="PANTHER" id="PTHR42793">
    <property type="entry name" value="COA BINDING DOMAIN CONTAINING PROTEIN"/>
    <property type="match status" value="1"/>
</dbReference>
<feature type="region of interest" description="Disordered" evidence="2">
    <location>
        <begin position="183"/>
        <end position="291"/>
    </location>
</feature>
<keyword evidence="1" id="KW-0547">Nucleotide-binding</keyword>
<feature type="compositionally biased region" description="Low complexity" evidence="2">
    <location>
        <begin position="189"/>
        <end position="202"/>
    </location>
</feature>
<name>A0A5M3WNW9_9ACTN</name>
<dbReference type="Pfam" id="PF13549">
    <property type="entry name" value="ATP-grasp_5"/>
    <property type="match status" value="1"/>
</dbReference>
<dbReference type="GO" id="GO:0005524">
    <property type="term" value="F:ATP binding"/>
    <property type="evidence" value="ECO:0007669"/>
    <property type="project" value="UniProtKB-UniRule"/>
</dbReference>
<dbReference type="SUPFAM" id="SSF56059">
    <property type="entry name" value="Glutathione synthetase ATP-binding domain-like"/>
    <property type="match status" value="1"/>
</dbReference>
<evidence type="ECO:0000313" key="4">
    <source>
        <dbReference type="EMBL" id="GES11005.1"/>
    </source>
</evidence>
<feature type="domain" description="ATP-grasp" evidence="3">
    <location>
        <begin position="299"/>
        <end position="494"/>
    </location>
</feature>
<dbReference type="AlphaFoldDB" id="A0A5M3WNW9"/>
<accession>A0A5M3WNW9</accession>
<dbReference type="InterPro" id="IPR016102">
    <property type="entry name" value="Succinyl-CoA_synth-like"/>
</dbReference>
<keyword evidence="5" id="KW-1185">Reference proteome</keyword>
<dbReference type="EMBL" id="BLAE01000026">
    <property type="protein sequence ID" value="GES11005.1"/>
    <property type="molecule type" value="Genomic_DNA"/>
</dbReference>
<reference evidence="4 5" key="1">
    <citation type="submission" date="2019-10" db="EMBL/GenBank/DDBJ databases">
        <title>Whole genome shotgun sequence of Acrocarpospora macrocephala NBRC 16266.</title>
        <authorList>
            <person name="Ichikawa N."/>
            <person name="Kimura A."/>
            <person name="Kitahashi Y."/>
            <person name="Komaki H."/>
            <person name="Oguchi A."/>
        </authorList>
    </citation>
    <scope>NUCLEOTIDE SEQUENCE [LARGE SCALE GENOMIC DNA]</scope>
    <source>
        <strain evidence="4 5">NBRC 16266</strain>
    </source>
</reference>
<keyword evidence="1" id="KW-0067">ATP-binding</keyword>
<evidence type="ECO:0000259" key="3">
    <source>
        <dbReference type="PROSITE" id="PS50975"/>
    </source>
</evidence>
<sequence>MGGKYTATNVGVLVVTCSGGDAATAADEAERLGVWLPQLGAATVAALGEVLPSTATAGNPLDYTAVIFGETERTADLITVGARDDAIGPVLVYYDRPARMTEDAAESWNGALDGVILAASRLDQPVIVASTLPELMPEDTAERLAEHGIVAVAGLSEGILCAGALTVPPPDAARLRSIAATMSTIRPKPTATASSGPTSAAGNRGGVLESPARTHKCPGEASGHSGRAGDSSETSGHSAWTGGSGEASNHSAWTGDSSETSNHSAWTGDSSETSNHSAWTGDSSETSSHSGWVAEHEAKEMLVGRGLAVPRGRVVRDVDDAMRVAGELGGPVALKVSSPFIQHKSDISALVLGVEGDAVREAYRRVEGLGGVVLVEEMVSPGVEVLIAVRRDGVVPVLVVALGGVWVEIFDDVVLIPLPADADRVEQAVRRLRAAPLLVGGRGRPASDIRALAEVAATVGAMALEEGLDLVELNPVFVHPDGVTVIDAVIRRGT</sequence>
<dbReference type="RefSeq" id="WP_170322596.1">
    <property type="nucleotide sequence ID" value="NZ_BLAE01000026.1"/>
</dbReference>
<dbReference type="PROSITE" id="PS50975">
    <property type="entry name" value="ATP_GRASP"/>
    <property type="match status" value="1"/>
</dbReference>
<evidence type="ECO:0000256" key="1">
    <source>
        <dbReference type="PROSITE-ProRule" id="PRU00409"/>
    </source>
</evidence>
<feature type="compositionally biased region" description="Polar residues" evidence="2">
    <location>
        <begin position="246"/>
        <end position="290"/>
    </location>
</feature>
<dbReference type="SUPFAM" id="SSF52210">
    <property type="entry name" value="Succinyl-CoA synthetase domains"/>
    <property type="match status" value="1"/>
</dbReference>
<dbReference type="InterPro" id="IPR013815">
    <property type="entry name" value="ATP_grasp_subdomain_1"/>
</dbReference>
<dbReference type="Gene3D" id="3.40.50.261">
    <property type="entry name" value="Succinyl-CoA synthetase domains"/>
    <property type="match status" value="1"/>
</dbReference>
<proteinExistence type="predicted"/>
<dbReference type="Gene3D" id="3.30.1490.20">
    <property type="entry name" value="ATP-grasp fold, A domain"/>
    <property type="match status" value="1"/>
</dbReference>
<evidence type="ECO:0000256" key="2">
    <source>
        <dbReference type="SAM" id="MobiDB-lite"/>
    </source>
</evidence>
<dbReference type="GO" id="GO:0046872">
    <property type="term" value="F:metal ion binding"/>
    <property type="evidence" value="ECO:0007669"/>
    <property type="project" value="InterPro"/>
</dbReference>